<reference evidence="1 2" key="1">
    <citation type="submission" date="2018-01" db="EMBL/GenBank/DDBJ databases">
        <title>Twenty Corynebacterium bovis Genomes.</title>
        <authorList>
            <person name="Gulvik C.A."/>
        </authorList>
    </citation>
    <scope>NUCLEOTIDE SEQUENCE [LARGE SCALE GENOMIC DNA]</scope>
    <source>
        <strain evidence="1 2">16-2004</strain>
    </source>
</reference>
<protein>
    <submittedName>
        <fullName evidence="1">Uncharacterized protein</fullName>
    </submittedName>
</protein>
<evidence type="ECO:0000313" key="1">
    <source>
        <dbReference type="EMBL" id="RRQ03528.1"/>
    </source>
</evidence>
<dbReference type="RefSeq" id="WP_010275414.1">
    <property type="nucleotide sequence ID" value="NZ_CP066068.1"/>
</dbReference>
<comment type="caution">
    <text evidence="1">The sequence shown here is derived from an EMBL/GenBank/DDBJ whole genome shotgun (WGS) entry which is preliminary data.</text>
</comment>
<evidence type="ECO:0000313" key="2">
    <source>
        <dbReference type="Proteomes" id="UP000278422"/>
    </source>
</evidence>
<dbReference type="EMBL" id="PQNQ01000017">
    <property type="protein sequence ID" value="RRQ03528.1"/>
    <property type="molecule type" value="Genomic_DNA"/>
</dbReference>
<name>A0A426Q3Z6_9CORY</name>
<dbReference type="AlphaFoldDB" id="A0A426Q3Z6"/>
<gene>
    <name evidence="1" type="ORF">CXF42_06910</name>
</gene>
<sequence>MVDQLILASSQAPETIIHLAQAVPGSGGTMEAPPGLGPVFDRIIGGAKYIGIFITIIAVIAAFAGAAISRQRGNSEEATERFLTISLAIAGIVGAVTLVSWILDAAMSG</sequence>
<accession>A0A426Q3Z6</accession>
<proteinExistence type="predicted"/>
<organism evidence="1 2">
    <name type="scientific">Corynebacterium bovis</name>
    <dbReference type="NCBI Taxonomy" id="36808"/>
    <lineage>
        <taxon>Bacteria</taxon>
        <taxon>Bacillati</taxon>
        <taxon>Actinomycetota</taxon>
        <taxon>Actinomycetes</taxon>
        <taxon>Mycobacteriales</taxon>
        <taxon>Corynebacteriaceae</taxon>
        <taxon>Corynebacterium</taxon>
    </lineage>
</organism>
<keyword evidence="2" id="KW-1185">Reference proteome</keyword>
<dbReference type="Proteomes" id="UP000278422">
    <property type="component" value="Unassembled WGS sequence"/>
</dbReference>